<proteinExistence type="predicted"/>
<reference evidence="2 3" key="1">
    <citation type="submission" date="2017-12" db="EMBL/GenBank/DDBJ databases">
        <authorList>
            <consortium name="DOE Joint Genome Institute"/>
            <person name="Haridas S."/>
            <person name="Kjaerbolling I."/>
            <person name="Vesth T.C."/>
            <person name="Frisvad J.C."/>
            <person name="Nybo J.L."/>
            <person name="Theobald S."/>
            <person name="Kuo A."/>
            <person name="Bowyer P."/>
            <person name="Matsuda Y."/>
            <person name="Mondo S."/>
            <person name="Lyhne E.K."/>
            <person name="Kogle M.E."/>
            <person name="Clum A."/>
            <person name="Lipzen A."/>
            <person name="Salamov A."/>
            <person name="Ngan C.Y."/>
            <person name="Daum C."/>
            <person name="Chiniquy J."/>
            <person name="Barry K."/>
            <person name="LaButti K."/>
            <person name="Simmons B.A."/>
            <person name="Magnuson J.K."/>
            <person name="Mortensen U.H."/>
            <person name="Larsen T.O."/>
            <person name="Grigoriev I.V."/>
            <person name="Baker S.E."/>
            <person name="Andersen M.R."/>
            <person name="Nordberg H.P."/>
            <person name="Cantor M.N."/>
            <person name="Hua S.X."/>
        </authorList>
    </citation>
    <scope>NUCLEOTIDE SEQUENCE [LARGE SCALE GENOMIC DNA]</scope>
    <source>
        <strain evidence="2 3">CBS 102.13</strain>
    </source>
</reference>
<accession>A0A2I2FEZ4</accession>
<evidence type="ECO:0000313" key="3">
    <source>
        <dbReference type="Proteomes" id="UP000234585"/>
    </source>
</evidence>
<organism evidence="2 3">
    <name type="scientific">Aspergillus candidus</name>
    <dbReference type="NCBI Taxonomy" id="41067"/>
    <lineage>
        <taxon>Eukaryota</taxon>
        <taxon>Fungi</taxon>
        <taxon>Dikarya</taxon>
        <taxon>Ascomycota</taxon>
        <taxon>Pezizomycotina</taxon>
        <taxon>Eurotiomycetes</taxon>
        <taxon>Eurotiomycetidae</taxon>
        <taxon>Eurotiales</taxon>
        <taxon>Aspergillaceae</taxon>
        <taxon>Aspergillus</taxon>
        <taxon>Aspergillus subgen. Circumdati</taxon>
    </lineage>
</organism>
<evidence type="ECO:0000256" key="1">
    <source>
        <dbReference type="SAM" id="Phobius"/>
    </source>
</evidence>
<feature type="transmembrane region" description="Helical" evidence="1">
    <location>
        <begin position="81"/>
        <end position="103"/>
    </location>
</feature>
<dbReference type="RefSeq" id="XP_024673213.1">
    <property type="nucleotide sequence ID" value="XM_024816314.1"/>
</dbReference>
<keyword evidence="1" id="KW-0472">Membrane</keyword>
<dbReference type="Proteomes" id="UP000234585">
    <property type="component" value="Unassembled WGS sequence"/>
</dbReference>
<keyword evidence="1" id="KW-1133">Transmembrane helix</keyword>
<evidence type="ECO:0000313" key="2">
    <source>
        <dbReference type="EMBL" id="PLB39201.1"/>
    </source>
</evidence>
<gene>
    <name evidence="2" type="ORF">BDW47DRAFT_124825</name>
</gene>
<keyword evidence="1" id="KW-0812">Transmembrane</keyword>
<dbReference type="EMBL" id="KZ559131">
    <property type="protein sequence ID" value="PLB39201.1"/>
    <property type="molecule type" value="Genomic_DNA"/>
</dbReference>
<protein>
    <submittedName>
        <fullName evidence="2">Uncharacterized protein</fullName>
    </submittedName>
</protein>
<dbReference type="AlphaFoldDB" id="A0A2I2FEZ4"/>
<keyword evidence="3" id="KW-1185">Reference proteome</keyword>
<name>A0A2I2FEZ4_ASPCN</name>
<dbReference type="GeneID" id="36523474"/>
<sequence length="150" mass="16783">MLKTHRHENAESNGGCDASAHVQFIDDAALECETHVPGNRLEEPLEIPVAHSSPSAEPLGQTLQDWDDNVPRMNHVRRDRICLVCGPLVQLFVFLFLAILHLLPPISSSQDPTAVVEHYSRYQNALEADIDLFHLSSVFWPFYAVGINNS</sequence>